<keyword evidence="3" id="KW-1185">Reference proteome</keyword>
<comment type="caution">
    <text evidence="2">The sequence shown here is derived from an EMBL/GenBank/DDBJ whole genome shotgun (WGS) entry which is preliminary data.</text>
</comment>
<keyword evidence="1" id="KW-0812">Transmembrane</keyword>
<feature type="transmembrane region" description="Helical" evidence="1">
    <location>
        <begin position="72"/>
        <end position="94"/>
    </location>
</feature>
<dbReference type="RefSeq" id="WP_214346990.1">
    <property type="nucleotide sequence ID" value="NZ_JAHBOH010000001.1"/>
</dbReference>
<proteinExistence type="predicted"/>
<sequence length="200" mass="20702">MSGSPGRRVRGDLVLHPVALVSLGVLLLNDHVLKAAAPGWVTGKLSDVAGLAFFPFLVVALADVLRRRGRPGVVTACVAAVVTAGGFAAVKLAAPMREAFVGLVGWVRFPVDAVLSGAAYPRPLVVVPDASDIVAVLACAAVVLVVVRQAGPRGARPVGPADGRWLRTYAATSARVAHGTWRRTSRTAASSPCEAMRART</sequence>
<keyword evidence="1" id="KW-1133">Transmembrane helix</keyword>
<organism evidence="2 3">
    <name type="scientific">Cellulomonas fulva</name>
    <dbReference type="NCBI Taxonomy" id="2835530"/>
    <lineage>
        <taxon>Bacteria</taxon>
        <taxon>Bacillati</taxon>
        <taxon>Actinomycetota</taxon>
        <taxon>Actinomycetes</taxon>
        <taxon>Micrococcales</taxon>
        <taxon>Cellulomonadaceae</taxon>
        <taxon>Cellulomonas</taxon>
    </lineage>
</organism>
<evidence type="ECO:0000313" key="2">
    <source>
        <dbReference type="EMBL" id="MBT0993447.1"/>
    </source>
</evidence>
<evidence type="ECO:0000256" key="1">
    <source>
        <dbReference type="SAM" id="Phobius"/>
    </source>
</evidence>
<feature type="transmembrane region" description="Helical" evidence="1">
    <location>
        <begin position="48"/>
        <end position="65"/>
    </location>
</feature>
<gene>
    <name evidence="2" type="ORF">KIN34_04000</name>
</gene>
<protein>
    <submittedName>
        <fullName evidence="2">Uncharacterized protein</fullName>
    </submittedName>
</protein>
<dbReference type="Proteomes" id="UP000722125">
    <property type="component" value="Unassembled WGS sequence"/>
</dbReference>
<feature type="transmembrane region" description="Helical" evidence="1">
    <location>
        <begin position="130"/>
        <end position="147"/>
    </location>
</feature>
<evidence type="ECO:0000313" key="3">
    <source>
        <dbReference type="Proteomes" id="UP000722125"/>
    </source>
</evidence>
<dbReference type="EMBL" id="JAHBOH010000001">
    <property type="protein sequence ID" value="MBT0993447.1"/>
    <property type="molecule type" value="Genomic_DNA"/>
</dbReference>
<keyword evidence="1" id="KW-0472">Membrane</keyword>
<reference evidence="2 3" key="1">
    <citation type="submission" date="2021-05" db="EMBL/GenBank/DDBJ databases">
        <title>Description of Cellulomonas sp. DKR-3 sp. nov.</title>
        <authorList>
            <person name="Dahal R.H."/>
            <person name="Chaudhary D.K."/>
        </authorList>
    </citation>
    <scope>NUCLEOTIDE SEQUENCE [LARGE SCALE GENOMIC DNA]</scope>
    <source>
        <strain evidence="2 3">DKR-3</strain>
    </source>
</reference>
<name>A0ABS5TWI0_9CELL</name>
<feature type="transmembrane region" description="Helical" evidence="1">
    <location>
        <begin position="12"/>
        <end position="28"/>
    </location>
</feature>
<accession>A0ABS5TWI0</accession>